<dbReference type="PANTHER" id="PTHR11220">
    <property type="entry name" value="HEME-BINDING PROTEIN-RELATED"/>
    <property type="match status" value="1"/>
</dbReference>
<accession>A0A1I4UQV0</accession>
<name>A0A1I4UQV0_9EURY</name>
<sequence>MDKAGAIFALLTVLAVMVGSWFFAGVHVSMVTEEVDHIVLYELGDNTEVRQYGEITVISTTATGQDSGFRVLASYISGNNEGSLKIDMTAPVIISGQGSAINMSFILPVAYNVTNAPVPEDPTILIGTLPSRKLAVIGFSGYVTDEVVEEQRSILSSQLDENNIVTKGDFFLMRYDPPWVPPILMRNEVAIEVE</sequence>
<dbReference type="AlphaFoldDB" id="A0A1I4UQV0"/>
<dbReference type="EMBL" id="FOUJ01000007">
    <property type="protein sequence ID" value="SFM91093.1"/>
    <property type="molecule type" value="Genomic_DNA"/>
</dbReference>
<dbReference type="Pfam" id="PF04832">
    <property type="entry name" value="SOUL"/>
    <property type="match status" value="1"/>
</dbReference>
<dbReference type="Gene3D" id="3.20.80.10">
    <property type="entry name" value="Regulatory factor, effector binding domain"/>
    <property type="match status" value="1"/>
</dbReference>
<reference evidence="2" key="1">
    <citation type="submission" date="2016-10" db="EMBL/GenBank/DDBJ databases">
        <authorList>
            <person name="Varghese N."/>
            <person name="Submissions S."/>
        </authorList>
    </citation>
    <scope>NUCLEOTIDE SEQUENCE [LARGE SCALE GENOMIC DNA]</scope>
    <source>
        <strain evidence="2">Mob M</strain>
    </source>
</reference>
<protein>
    <submittedName>
        <fullName evidence="1">SOUL heme-binding protein</fullName>
    </submittedName>
</protein>
<proteinExistence type="predicted"/>
<dbReference type="OrthoDB" id="141612at2157"/>
<dbReference type="InterPro" id="IPR006917">
    <property type="entry name" value="SOUL_heme-bd"/>
</dbReference>
<gene>
    <name evidence="1" type="ORF">SAMN04488696_2838</name>
</gene>
<organism evidence="1 2">
    <name type="scientific">Methanolobus profundi</name>
    <dbReference type="NCBI Taxonomy" id="487685"/>
    <lineage>
        <taxon>Archaea</taxon>
        <taxon>Methanobacteriati</taxon>
        <taxon>Methanobacteriota</taxon>
        <taxon>Stenosarchaea group</taxon>
        <taxon>Methanomicrobia</taxon>
        <taxon>Methanosarcinales</taxon>
        <taxon>Methanosarcinaceae</taxon>
        <taxon>Methanolobus</taxon>
    </lineage>
</organism>
<dbReference type="RefSeq" id="WP_091938060.1">
    <property type="nucleotide sequence ID" value="NZ_FOUJ01000007.1"/>
</dbReference>
<dbReference type="InterPro" id="IPR011256">
    <property type="entry name" value="Reg_factor_effector_dom_sf"/>
</dbReference>
<evidence type="ECO:0000313" key="2">
    <source>
        <dbReference type="Proteomes" id="UP000198535"/>
    </source>
</evidence>
<keyword evidence="2" id="KW-1185">Reference proteome</keyword>
<dbReference type="Proteomes" id="UP000198535">
    <property type="component" value="Unassembled WGS sequence"/>
</dbReference>
<dbReference type="PANTHER" id="PTHR11220:SF58">
    <property type="entry name" value="SOUL HEME-BINDING FAMILY PROTEIN"/>
    <property type="match status" value="1"/>
</dbReference>
<evidence type="ECO:0000313" key="1">
    <source>
        <dbReference type="EMBL" id="SFM91093.1"/>
    </source>
</evidence>
<dbReference type="STRING" id="487685.SAMN04488696_2838"/>
<dbReference type="SUPFAM" id="SSF55136">
    <property type="entry name" value="Probable bacterial effector-binding domain"/>
    <property type="match status" value="1"/>
</dbReference>